<dbReference type="Gene3D" id="1.20.5.4130">
    <property type="match status" value="1"/>
</dbReference>
<feature type="domain" description="Disease resistance protein winged helix" evidence="5">
    <location>
        <begin position="226"/>
        <end position="300"/>
    </location>
</feature>
<evidence type="ECO:0000313" key="6">
    <source>
        <dbReference type="Proteomes" id="UP000189703"/>
    </source>
</evidence>
<keyword evidence="6" id="KW-1185">Reference proteome</keyword>
<keyword evidence="2" id="KW-0547">Nucleotide-binding</keyword>
<dbReference type="PANTHER" id="PTHR23155:SF1205">
    <property type="entry name" value="DISEASE RESISTANCE PROTEIN RPM1"/>
    <property type="match status" value="1"/>
</dbReference>
<evidence type="ECO:0000259" key="4">
    <source>
        <dbReference type="Pfam" id="PF18052"/>
    </source>
</evidence>
<dbReference type="PANTHER" id="PTHR23155">
    <property type="entry name" value="DISEASE RESISTANCE PROTEIN RP"/>
    <property type="match status" value="1"/>
</dbReference>
<gene>
    <name evidence="7" type="primary">LOC104586845</name>
</gene>
<dbReference type="RefSeq" id="XP_019051453.1">
    <property type="nucleotide sequence ID" value="XM_019195908.1"/>
</dbReference>
<evidence type="ECO:0000259" key="5">
    <source>
        <dbReference type="Pfam" id="PF23559"/>
    </source>
</evidence>
<dbReference type="InterPro" id="IPR041118">
    <property type="entry name" value="Rx_N"/>
</dbReference>
<keyword evidence="3" id="KW-0611">Plant defense</keyword>
<dbReference type="KEGG" id="nnu:104586845"/>
<evidence type="ECO:0000256" key="1">
    <source>
        <dbReference type="ARBA" id="ARBA00022737"/>
    </source>
</evidence>
<dbReference type="Proteomes" id="UP000189703">
    <property type="component" value="Unplaced"/>
</dbReference>
<protein>
    <submittedName>
        <fullName evidence="7">Disease resistance protein RGA4</fullName>
    </submittedName>
</protein>
<dbReference type="InterPro" id="IPR036388">
    <property type="entry name" value="WH-like_DNA-bd_sf"/>
</dbReference>
<dbReference type="Pfam" id="PF18052">
    <property type="entry name" value="Rx_N"/>
    <property type="match status" value="1"/>
</dbReference>
<accession>A0A1U8PY44</accession>
<evidence type="ECO:0000256" key="3">
    <source>
        <dbReference type="ARBA" id="ARBA00022821"/>
    </source>
</evidence>
<proteinExistence type="predicted"/>
<reference evidence="7" key="1">
    <citation type="submission" date="2025-08" db="UniProtKB">
        <authorList>
            <consortium name="RefSeq"/>
        </authorList>
    </citation>
    <scope>IDENTIFICATION</scope>
</reference>
<name>A0A1U8PY44_NELNU</name>
<dbReference type="Gene3D" id="1.10.10.10">
    <property type="entry name" value="Winged helix-like DNA-binding domain superfamily/Winged helix DNA-binding domain"/>
    <property type="match status" value="1"/>
</dbReference>
<dbReference type="InterPro" id="IPR058922">
    <property type="entry name" value="WHD_DRP"/>
</dbReference>
<feature type="domain" description="Disease resistance N-terminal" evidence="4">
    <location>
        <begin position="12"/>
        <end position="95"/>
    </location>
</feature>
<evidence type="ECO:0000256" key="2">
    <source>
        <dbReference type="ARBA" id="ARBA00022741"/>
    </source>
</evidence>
<dbReference type="Pfam" id="PF23559">
    <property type="entry name" value="WHD_DRP"/>
    <property type="match status" value="1"/>
</dbReference>
<dbReference type="GO" id="GO:0006952">
    <property type="term" value="P:defense response"/>
    <property type="evidence" value="ECO:0007669"/>
    <property type="project" value="UniProtKB-KW"/>
</dbReference>
<keyword evidence="1" id="KW-0677">Repeat</keyword>
<dbReference type="InterPro" id="IPR044974">
    <property type="entry name" value="Disease_R_plants"/>
</dbReference>
<dbReference type="OrthoDB" id="37484at2759"/>
<sequence>MAGVVSSAVAEEMVKKLIFTVSQDSLLAWNVQGVLKKLQGSLTVIQYFLRDAQRQQLHSSEVRSWLKRLKDVAYDADDLLDEFEYEALCCNMEIQNTQDSIENEVRDTSSFSNPIAFSFEMACKLKDINGILYGLIRDAVSSSVQLQIEPISGVGVGGRESGYVSADTTNLGGTGKMALNAVKSTLGGLRSGSGDIWDNSGVSAELKLRYDRLPSPVKQCFAYCSILPKDSTHEKDTVIKLWMAEGFLEVAAASGSKLMEDIGDEYFNTLVSNSKFEVERRDNYGDVRYFRIDGSVHDLVKLVAGKECSTVKDKEGSSMEGVSEIRRLSDEIKTGPTSLHEAKKLWTVRSTDVSSLLCFNCLRVLDLRGIVVNEMPSSIGNLKHLRKEEMGSNN</sequence>
<evidence type="ECO:0000313" key="7">
    <source>
        <dbReference type="RefSeq" id="XP_019051453.1"/>
    </source>
</evidence>
<dbReference type="OMA" id="YLWITTH"/>
<dbReference type="GeneID" id="104586845"/>
<dbReference type="InParanoid" id="A0A1U8PY44"/>
<organism evidence="6 7">
    <name type="scientific">Nelumbo nucifera</name>
    <name type="common">Sacred lotus</name>
    <dbReference type="NCBI Taxonomy" id="4432"/>
    <lineage>
        <taxon>Eukaryota</taxon>
        <taxon>Viridiplantae</taxon>
        <taxon>Streptophyta</taxon>
        <taxon>Embryophyta</taxon>
        <taxon>Tracheophyta</taxon>
        <taxon>Spermatophyta</taxon>
        <taxon>Magnoliopsida</taxon>
        <taxon>Proteales</taxon>
        <taxon>Nelumbonaceae</taxon>
        <taxon>Nelumbo</taxon>
    </lineage>
</organism>
<dbReference type="eggNOG" id="KOG4658">
    <property type="taxonomic scope" value="Eukaryota"/>
</dbReference>
<dbReference type="GO" id="GO:0000166">
    <property type="term" value="F:nucleotide binding"/>
    <property type="evidence" value="ECO:0007669"/>
    <property type="project" value="UniProtKB-KW"/>
</dbReference>
<dbReference type="AlphaFoldDB" id="A0A1U8PY44"/>